<keyword evidence="2" id="KW-1185">Reference proteome</keyword>
<evidence type="ECO:0000313" key="2">
    <source>
        <dbReference type="Proteomes" id="UP000256269"/>
    </source>
</evidence>
<dbReference type="Proteomes" id="UP000256269">
    <property type="component" value="Unassembled WGS sequence"/>
</dbReference>
<accession>A0A3E0IAN2</accession>
<dbReference type="RefSeq" id="WP_116172492.1">
    <property type="nucleotide sequence ID" value="NZ_CP144375.1"/>
</dbReference>
<dbReference type="OrthoDB" id="3688550at2"/>
<evidence type="ECO:0000313" key="1">
    <source>
        <dbReference type="EMBL" id="REH55606.1"/>
    </source>
</evidence>
<sequence>MTLVDWSTPVLTVGDPIEAIGMRAGLGAEVNSMLSMAMLSGPVVAYSGHPDRWIFLTAPATSTSNTVLADLVRLGVSLFPMGSLIALPCTENIETARWINHPVPGRPLPPWQAVVAAVRRTSSVSSGWL</sequence>
<dbReference type="EMBL" id="QUNO01000001">
    <property type="protein sequence ID" value="REH55606.1"/>
    <property type="molecule type" value="Genomic_DNA"/>
</dbReference>
<dbReference type="AlphaFoldDB" id="A0A3E0IAN2"/>
<name>A0A3E0IAN2_9PSEU</name>
<proteinExistence type="predicted"/>
<gene>
    <name evidence="1" type="ORF">BCF44_101630</name>
</gene>
<protein>
    <submittedName>
        <fullName evidence="1">Uncharacterized protein</fullName>
    </submittedName>
</protein>
<reference evidence="1 2" key="1">
    <citation type="submission" date="2018-08" db="EMBL/GenBank/DDBJ databases">
        <title>Genomic Encyclopedia of Archaeal and Bacterial Type Strains, Phase II (KMG-II): from individual species to whole genera.</title>
        <authorList>
            <person name="Goeker M."/>
        </authorList>
    </citation>
    <scope>NUCLEOTIDE SEQUENCE [LARGE SCALE GENOMIC DNA]</scope>
    <source>
        <strain evidence="1 2">DSM 45791</strain>
    </source>
</reference>
<comment type="caution">
    <text evidence="1">The sequence shown here is derived from an EMBL/GenBank/DDBJ whole genome shotgun (WGS) entry which is preliminary data.</text>
</comment>
<organism evidence="1 2">
    <name type="scientific">Kutzneria buriramensis</name>
    <dbReference type="NCBI Taxonomy" id="1045776"/>
    <lineage>
        <taxon>Bacteria</taxon>
        <taxon>Bacillati</taxon>
        <taxon>Actinomycetota</taxon>
        <taxon>Actinomycetes</taxon>
        <taxon>Pseudonocardiales</taxon>
        <taxon>Pseudonocardiaceae</taxon>
        <taxon>Kutzneria</taxon>
    </lineage>
</organism>